<dbReference type="Proteomes" id="UP000015001">
    <property type="component" value="Unassembled WGS sequence"/>
</dbReference>
<evidence type="ECO:0000313" key="2">
    <source>
        <dbReference type="Proteomes" id="UP000015001"/>
    </source>
</evidence>
<sequence length="68" mass="7647">MRQAMDLVLWERFQRELRTIAASIRSDAEGRYAGAEPGWQARVEWTLLCIENIASQLTEGRPKQAGGG</sequence>
<evidence type="ECO:0000313" key="1">
    <source>
        <dbReference type="EMBL" id="EPJ39342.1"/>
    </source>
</evidence>
<dbReference type="PATRIC" id="fig|1283301.3.peg.3585"/>
<proteinExistence type="predicted"/>
<accession>S4MZI3</accession>
<dbReference type="AlphaFoldDB" id="S4MZI3"/>
<comment type="caution">
    <text evidence="1">The sequence shown here is derived from an EMBL/GenBank/DDBJ whole genome shotgun (WGS) entry which is preliminary data.</text>
</comment>
<organism evidence="1 2">
    <name type="scientific">Streptomyces afghaniensis 772</name>
    <dbReference type="NCBI Taxonomy" id="1283301"/>
    <lineage>
        <taxon>Bacteria</taxon>
        <taxon>Bacillati</taxon>
        <taxon>Actinomycetota</taxon>
        <taxon>Actinomycetes</taxon>
        <taxon>Kitasatosporales</taxon>
        <taxon>Streptomycetaceae</taxon>
        <taxon>Streptomyces</taxon>
    </lineage>
</organism>
<dbReference type="EMBL" id="AOPY01001424">
    <property type="protein sequence ID" value="EPJ39342.1"/>
    <property type="molecule type" value="Genomic_DNA"/>
</dbReference>
<protein>
    <submittedName>
        <fullName evidence="1">Uncharacterized protein</fullName>
    </submittedName>
</protein>
<reference evidence="1 2" key="1">
    <citation type="submission" date="2013-02" db="EMBL/GenBank/DDBJ databases">
        <title>Draft Genome Sequence of Streptomyces afghaniensis, Which Produces Compounds of the Julimycin B-Complex.</title>
        <authorList>
            <person name="Gruening B.A."/>
            <person name="Praeg A."/>
            <person name="Erxleben A."/>
            <person name="Guenther S."/>
            <person name="Fiedler H.-P."/>
            <person name="Goodfellow M."/>
            <person name="Mueller M."/>
        </authorList>
    </citation>
    <scope>NUCLEOTIDE SEQUENCE [LARGE SCALE GENOMIC DNA]</scope>
    <source>
        <strain evidence="1 2">772</strain>
    </source>
</reference>
<dbReference type="HOGENOM" id="CLU_2792016_0_0_11"/>
<keyword evidence="2" id="KW-1185">Reference proteome</keyword>
<name>S4MZI3_9ACTN</name>
<gene>
    <name evidence="1" type="ORF">STAFG_3613</name>
</gene>